<proteinExistence type="predicted"/>
<gene>
    <name evidence="1" type="ORF">SFRICE_024384</name>
</gene>
<protein>
    <submittedName>
        <fullName evidence="1">SFRICE_024384</fullName>
    </submittedName>
</protein>
<dbReference type="AlphaFoldDB" id="A0A2H1V706"/>
<accession>A0A2H1V706</accession>
<evidence type="ECO:0000313" key="1">
    <source>
        <dbReference type="EMBL" id="SOQ36630.1"/>
    </source>
</evidence>
<sequence>MSSPALGETRGSVTLLLTKNHPVPTPAFRTGAPVNPVARSLKMCPVYGNKSLLPYTIYYMGLISYNTNSEKWVYIGHIMALRAVMCTSAYPFGVGAPVTCYVVVVWLFEARPERDVVPNWFSWIENHPVTSPALGEARGSVRLLLTNNHPVPTFAFQAGAPVNSLGSRQRSDLDFQSYYTCPQNFYENWNG</sequence>
<name>A0A2H1V706_SPOFR</name>
<reference evidence="1" key="1">
    <citation type="submission" date="2016-07" db="EMBL/GenBank/DDBJ databases">
        <authorList>
            <person name="Bretaudeau A."/>
        </authorList>
    </citation>
    <scope>NUCLEOTIDE SEQUENCE</scope>
    <source>
        <strain evidence="1">Rice</strain>
        <tissue evidence="1">Whole body</tissue>
    </source>
</reference>
<dbReference type="EMBL" id="ODYU01001011">
    <property type="protein sequence ID" value="SOQ36630.1"/>
    <property type="molecule type" value="Genomic_DNA"/>
</dbReference>
<organism evidence="1">
    <name type="scientific">Spodoptera frugiperda</name>
    <name type="common">Fall armyworm</name>
    <dbReference type="NCBI Taxonomy" id="7108"/>
    <lineage>
        <taxon>Eukaryota</taxon>
        <taxon>Metazoa</taxon>
        <taxon>Ecdysozoa</taxon>
        <taxon>Arthropoda</taxon>
        <taxon>Hexapoda</taxon>
        <taxon>Insecta</taxon>
        <taxon>Pterygota</taxon>
        <taxon>Neoptera</taxon>
        <taxon>Endopterygota</taxon>
        <taxon>Lepidoptera</taxon>
        <taxon>Glossata</taxon>
        <taxon>Ditrysia</taxon>
        <taxon>Noctuoidea</taxon>
        <taxon>Noctuidae</taxon>
        <taxon>Amphipyrinae</taxon>
        <taxon>Spodoptera</taxon>
    </lineage>
</organism>